<dbReference type="InterPro" id="IPR032285">
    <property type="entry name" value="Metallophos_N"/>
</dbReference>
<dbReference type="InterPro" id="IPR032288">
    <property type="entry name" value="Metallophos_C"/>
</dbReference>
<evidence type="ECO:0000313" key="4">
    <source>
        <dbReference type="EMBL" id="SEJ30217.1"/>
    </source>
</evidence>
<sequence length="532" mass="60630">MFLTFFNMKSYTTCLLLIGLNSWFFPNDTEAQETAHGRIYLDQNKNGRFDAEEPGIPSVLVSNGEEVVASRSDGSWQLPVRAGQPLFVIKPSGYQSPLTENQLPYYYYWHQPQGSPDTEIPGLAPTGPLPGRINFPLHWHEEPERFEVLLFADPQARGMKEVNYVSHDVLEECMGTDAAFGITLGDIVADDPALFKEISESTATIGIPWYYVFGNHDHNRDVSEDEFRDETFNRFFGPSTYAFEYGKVVFLVLRDIHYSENGRYTSRYTESQLRFAKNYLEKVPLEKRVVILQHAPIVRTEGREELFRLLEGRPHTLSFAGHTHTMRHVFLGPEHGWQGDSPHHHFINATVSGSWWVGLKDETGIPHATMNDGAPNGYSLVTFDGTDYRIRFKAARRPSSYQMNIHLPDDIPARQLKNTLVIANVFAGSEKSSVSMRIGTAGSWIPMTFDPREDPLNTWMHSLDAYLEQTLPDGTRVDEGLGWKMDPPQVSGHTWSALLPANLAIGTHRLEVHTRDQFGQEYRSYRIFRVRE</sequence>
<evidence type="ECO:0000313" key="5">
    <source>
        <dbReference type="Proteomes" id="UP000199403"/>
    </source>
</evidence>
<feature type="domain" description="Calcineurin-like phosphoesterase" evidence="1">
    <location>
        <begin position="183"/>
        <end position="325"/>
    </location>
</feature>
<reference evidence="5" key="1">
    <citation type="submission" date="2016-10" db="EMBL/GenBank/DDBJ databases">
        <authorList>
            <person name="Varghese N."/>
            <person name="Submissions S."/>
        </authorList>
    </citation>
    <scope>NUCLEOTIDE SEQUENCE [LARGE SCALE GENOMIC DNA]</scope>
    <source>
        <strain evidence="5">IBRC-M 10761</strain>
    </source>
</reference>
<feature type="domain" description="Calcineurin-like phosphoesterase N-terminal" evidence="3">
    <location>
        <begin position="47"/>
        <end position="112"/>
    </location>
</feature>
<dbReference type="Pfam" id="PF00149">
    <property type="entry name" value="Metallophos"/>
    <property type="match status" value="1"/>
</dbReference>
<evidence type="ECO:0000259" key="1">
    <source>
        <dbReference type="Pfam" id="PF00149"/>
    </source>
</evidence>
<accession>A0A1H6XTX2</accession>
<gene>
    <name evidence="4" type="ORF">SAMN05192553_103133</name>
</gene>
<dbReference type="Pfam" id="PF16371">
    <property type="entry name" value="MetallophosN"/>
    <property type="match status" value="1"/>
</dbReference>
<dbReference type="InterPro" id="IPR029052">
    <property type="entry name" value="Metallo-depent_PP-like"/>
</dbReference>
<dbReference type="SUPFAM" id="SSF56300">
    <property type="entry name" value="Metallo-dependent phosphatases"/>
    <property type="match status" value="1"/>
</dbReference>
<dbReference type="Gene3D" id="3.60.21.10">
    <property type="match status" value="1"/>
</dbReference>
<dbReference type="InterPro" id="IPR004843">
    <property type="entry name" value="Calcineurin-like_PHP"/>
</dbReference>
<evidence type="ECO:0000259" key="3">
    <source>
        <dbReference type="Pfam" id="PF16371"/>
    </source>
</evidence>
<protein>
    <submittedName>
        <fullName evidence="4">3',5'-cyclic AMP phosphodiesterase CpdA</fullName>
    </submittedName>
</protein>
<feature type="domain" description="Calcineurin-like phosphoesterase C-terminal" evidence="2">
    <location>
        <begin position="347"/>
        <end position="522"/>
    </location>
</feature>
<dbReference type="Pfam" id="PF16370">
    <property type="entry name" value="MetallophosC"/>
    <property type="match status" value="1"/>
</dbReference>
<keyword evidence="5" id="KW-1185">Reference proteome</keyword>
<evidence type="ECO:0000259" key="2">
    <source>
        <dbReference type="Pfam" id="PF16370"/>
    </source>
</evidence>
<proteinExistence type="predicted"/>
<dbReference type="InterPro" id="IPR051918">
    <property type="entry name" value="STPP_CPPED1"/>
</dbReference>
<dbReference type="Proteomes" id="UP000199403">
    <property type="component" value="Unassembled WGS sequence"/>
</dbReference>
<dbReference type="PANTHER" id="PTHR43143">
    <property type="entry name" value="METALLOPHOSPHOESTERASE, CALCINEURIN SUPERFAMILY"/>
    <property type="match status" value="1"/>
</dbReference>
<dbReference type="GO" id="GO:0016787">
    <property type="term" value="F:hydrolase activity"/>
    <property type="evidence" value="ECO:0007669"/>
    <property type="project" value="InterPro"/>
</dbReference>
<organism evidence="4 5">
    <name type="scientific">Cyclobacterium xiamenense</name>
    <dbReference type="NCBI Taxonomy" id="1297121"/>
    <lineage>
        <taxon>Bacteria</taxon>
        <taxon>Pseudomonadati</taxon>
        <taxon>Bacteroidota</taxon>
        <taxon>Cytophagia</taxon>
        <taxon>Cytophagales</taxon>
        <taxon>Cyclobacteriaceae</taxon>
        <taxon>Cyclobacterium</taxon>
    </lineage>
</organism>
<dbReference type="PANTHER" id="PTHR43143:SF6">
    <property type="entry name" value="BLL3016 PROTEIN"/>
    <property type="match status" value="1"/>
</dbReference>
<dbReference type="STRING" id="1416801.SAMN05192553_103133"/>
<dbReference type="EMBL" id="FNZH01000003">
    <property type="protein sequence ID" value="SEJ30217.1"/>
    <property type="molecule type" value="Genomic_DNA"/>
</dbReference>
<name>A0A1H6XTX2_9BACT</name>
<dbReference type="AlphaFoldDB" id="A0A1H6XTX2"/>